<dbReference type="InterPro" id="IPR012337">
    <property type="entry name" value="RNaseH-like_sf"/>
</dbReference>
<dbReference type="GO" id="GO:0003676">
    <property type="term" value="F:nucleic acid binding"/>
    <property type="evidence" value="ECO:0007669"/>
    <property type="project" value="InterPro"/>
</dbReference>
<evidence type="ECO:0000256" key="6">
    <source>
        <dbReference type="ARBA" id="ARBA00022759"/>
    </source>
</evidence>
<dbReference type="EMBL" id="JAPQKH010000005">
    <property type="protein sequence ID" value="KAJ5097476.1"/>
    <property type="molecule type" value="Genomic_DNA"/>
</dbReference>
<evidence type="ECO:0000256" key="7">
    <source>
        <dbReference type="ARBA" id="ARBA00022801"/>
    </source>
</evidence>
<keyword evidence="6" id="KW-0255">Endonuclease</keyword>
<dbReference type="Gene3D" id="3.30.420.10">
    <property type="entry name" value="Ribonuclease H-like superfamily/Ribonuclease H"/>
    <property type="match status" value="1"/>
</dbReference>
<dbReference type="EC" id="3.1.26.4" evidence="3"/>
<comment type="caution">
    <text evidence="9">The sequence shown here is derived from an EMBL/GenBank/DDBJ whole genome shotgun (WGS) entry which is preliminary data.</text>
</comment>
<dbReference type="OrthoDB" id="407198at2759"/>
<dbReference type="CDD" id="cd13934">
    <property type="entry name" value="RNase_H_Dikarya_like"/>
    <property type="match status" value="1"/>
</dbReference>
<reference evidence="9" key="2">
    <citation type="journal article" date="2023" name="IMA Fungus">
        <title>Comparative genomic study of the Penicillium genus elucidates a diverse pangenome and 15 lateral gene transfer events.</title>
        <authorList>
            <person name="Petersen C."/>
            <person name="Sorensen T."/>
            <person name="Nielsen M.R."/>
            <person name="Sondergaard T.E."/>
            <person name="Sorensen J.L."/>
            <person name="Fitzpatrick D.A."/>
            <person name="Frisvad J.C."/>
            <person name="Nielsen K.L."/>
        </authorList>
    </citation>
    <scope>NUCLEOTIDE SEQUENCE</scope>
    <source>
        <strain evidence="9">IBT 30069</strain>
    </source>
</reference>
<gene>
    <name evidence="9" type="ORF">N7456_008197</name>
</gene>
<dbReference type="AlphaFoldDB" id="A0A9W9FC27"/>
<keyword evidence="5" id="KW-0479">Metal-binding</keyword>
<dbReference type="InterPro" id="IPR036397">
    <property type="entry name" value="RNaseH_sf"/>
</dbReference>
<dbReference type="GO" id="GO:0046872">
    <property type="term" value="F:metal ion binding"/>
    <property type="evidence" value="ECO:0007669"/>
    <property type="project" value="UniProtKB-KW"/>
</dbReference>
<comment type="catalytic activity">
    <reaction evidence="1">
        <text>Endonucleolytic cleavage to 5'-phosphomonoester.</text>
        <dbReference type="EC" id="3.1.26.4"/>
    </reaction>
</comment>
<keyword evidence="4" id="KW-0540">Nuclease</keyword>
<dbReference type="InterPro" id="IPR050092">
    <property type="entry name" value="RNase_H"/>
</dbReference>
<feature type="domain" description="RNase H type-1" evidence="8">
    <location>
        <begin position="60"/>
        <end position="218"/>
    </location>
</feature>
<sequence length="219" mass="25179">MYNNRTASSNYSPRPQLGIGRVIPQRFIPPHPNETPESLFPPQINRSSVPNSMRFIHRNFPHTFLVFTDGISIDNVNAGCAFVFMPQYHNADPPGHIRFRLENEGPTGEEHSPTSCRAELRAALEAIRFCPWTGEGFDRMVIATASAYVFQGITNGARNWRHNGWRTSTRRPVQNRDLWQYLLGEIERWHDTGMTIEFWHISRELNAHANYHARLAAVI</sequence>
<name>A0A9W9FC27_9EURO</name>
<dbReference type="InterPro" id="IPR002156">
    <property type="entry name" value="RNaseH_domain"/>
</dbReference>
<protein>
    <recommendedName>
        <fullName evidence="3">ribonuclease H</fullName>
        <ecNumber evidence="3">3.1.26.4</ecNumber>
    </recommendedName>
</protein>
<keyword evidence="10" id="KW-1185">Reference proteome</keyword>
<dbReference type="SUPFAM" id="SSF53098">
    <property type="entry name" value="Ribonuclease H-like"/>
    <property type="match status" value="1"/>
</dbReference>
<accession>A0A9W9FC27</accession>
<evidence type="ECO:0000256" key="2">
    <source>
        <dbReference type="ARBA" id="ARBA00005300"/>
    </source>
</evidence>
<evidence type="ECO:0000256" key="5">
    <source>
        <dbReference type="ARBA" id="ARBA00022723"/>
    </source>
</evidence>
<evidence type="ECO:0000256" key="3">
    <source>
        <dbReference type="ARBA" id="ARBA00012180"/>
    </source>
</evidence>
<dbReference type="PANTHER" id="PTHR10642">
    <property type="entry name" value="RIBONUCLEASE H1"/>
    <property type="match status" value="1"/>
</dbReference>
<evidence type="ECO:0000313" key="10">
    <source>
        <dbReference type="Proteomes" id="UP001149165"/>
    </source>
</evidence>
<evidence type="ECO:0000256" key="4">
    <source>
        <dbReference type="ARBA" id="ARBA00022722"/>
    </source>
</evidence>
<evidence type="ECO:0000313" key="9">
    <source>
        <dbReference type="EMBL" id="KAJ5097476.1"/>
    </source>
</evidence>
<dbReference type="GO" id="GO:0043137">
    <property type="term" value="P:DNA replication, removal of RNA primer"/>
    <property type="evidence" value="ECO:0007669"/>
    <property type="project" value="TreeGrafter"/>
</dbReference>
<dbReference type="Proteomes" id="UP001149165">
    <property type="component" value="Unassembled WGS sequence"/>
</dbReference>
<organism evidence="9 10">
    <name type="scientific">Penicillium angulare</name>
    <dbReference type="NCBI Taxonomy" id="116970"/>
    <lineage>
        <taxon>Eukaryota</taxon>
        <taxon>Fungi</taxon>
        <taxon>Dikarya</taxon>
        <taxon>Ascomycota</taxon>
        <taxon>Pezizomycotina</taxon>
        <taxon>Eurotiomycetes</taxon>
        <taxon>Eurotiomycetidae</taxon>
        <taxon>Eurotiales</taxon>
        <taxon>Aspergillaceae</taxon>
        <taxon>Penicillium</taxon>
    </lineage>
</organism>
<comment type="similarity">
    <text evidence="2">Belongs to the RNase H family.</text>
</comment>
<dbReference type="PROSITE" id="PS50879">
    <property type="entry name" value="RNASE_H_1"/>
    <property type="match status" value="1"/>
</dbReference>
<evidence type="ECO:0000259" key="8">
    <source>
        <dbReference type="PROSITE" id="PS50879"/>
    </source>
</evidence>
<dbReference type="Pfam" id="PF00075">
    <property type="entry name" value="RNase_H"/>
    <property type="match status" value="1"/>
</dbReference>
<dbReference type="GO" id="GO:0004523">
    <property type="term" value="F:RNA-DNA hybrid ribonuclease activity"/>
    <property type="evidence" value="ECO:0007669"/>
    <property type="project" value="UniProtKB-EC"/>
</dbReference>
<proteinExistence type="inferred from homology"/>
<dbReference type="PANTHER" id="PTHR10642:SF26">
    <property type="entry name" value="RIBONUCLEASE H1"/>
    <property type="match status" value="1"/>
</dbReference>
<evidence type="ECO:0000256" key="1">
    <source>
        <dbReference type="ARBA" id="ARBA00000077"/>
    </source>
</evidence>
<keyword evidence="7" id="KW-0378">Hydrolase</keyword>
<reference evidence="9" key="1">
    <citation type="submission" date="2022-11" db="EMBL/GenBank/DDBJ databases">
        <authorList>
            <person name="Petersen C."/>
        </authorList>
    </citation>
    <scope>NUCLEOTIDE SEQUENCE</scope>
    <source>
        <strain evidence="9">IBT 30069</strain>
    </source>
</reference>